<feature type="region of interest" description="Disordered" evidence="1">
    <location>
        <begin position="1"/>
        <end position="42"/>
    </location>
</feature>
<reference evidence="3" key="2">
    <citation type="submission" date="2023-01" db="EMBL/GenBank/DDBJ databases">
        <authorList>
            <person name="Petersen C."/>
        </authorList>
    </citation>
    <scope>NUCLEOTIDE SEQUENCE</scope>
    <source>
        <strain evidence="3">IBT 35679</strain>
    </source>
</reference>
<sequence length="68" mass="7187">MIPIRLAPARRRHRPAHQGHLANWPPLPSLAGAPPKGSPCGTTVQPAGCLAWAIPPGRGPRPPSHRQA</sequence>
<feature type="compositionally biased region" description="Basic residues" evidence="1">
    <location>
        <begin position="8"/>
        <end position="17"/>
    </location>
</feature>
<dbReference type="AlphaFoldDB" id="A0AAD6CRY2"/>
<keyword evidence="4" id="KW-1185">Reference proteome</keyword>
<protein>
    <submittedName>
        <fullName evidence="3">Uncharacterized protein</fullName>
    </submittedName>
</protein>
<name>A0AAD6CRY2_9EURO</name>
<accession>A0AAD6CRY2</accession>
<gene>
    <name evidence="2" type="ORF">N7494_010293</name>
    <name evidence="3" type="ORF">N7494_010297</name>
</gene>
<organism evidence="3 4">
    <name type="scientific">Penicillium frequentans</name>
    <dbReference type="NCBI Taxonomy" id="3151616"/>
    <lineage>
        <taxon>Eukaryota</taxon>
        <taxon>Fungi</taxon>
        <taxon>Dikarya</taxon>
        <taxon>Ascomycota</taxon>
        <taxon>Pezizomycotina</taxon>
        <taxon>Eurotiomycetes</taxon>
        <taxon>Eurotiomycetidae</taxon>
        <taxon>Eurotiales</taxon>
        <taxon>Aspergillaceae</taxon>
        <taxon>Penicillium</taxon>
    </lineage>
</organism>
<proteinExistence type="predicted"/>
<evidence type="ECO:0000313" key="2">
    <source>
        <dbReference type="EMBL" id="KAJ5533741.1"/>
    </source>
</evidence>
<dbReference type="EMBL" id="JAQIZZ010000007">
    <property type="protein sequence ID" value="KAJ5533741.1"/>
    <property type="molecule type" value="Genomic_DNA"/>
</dbReference>
<comment type="caution">
    <text evidence="3">The sequence shown here is derived from an EMBL/GenBank/DDBJ whole genome shotgun (WGS) entry which is preliminary data.</text>
</comment>
<dbReference type="Proteomes" id="UP001220324">
    <property type="component" value="Unassembled WGS sequence"/>
</dbReference>
<reference evidence="3 4" key="1">
    <citation type="journal article" date="2023" name="IMA Fungus">
        <title>Comparative genomic study of the Penicillium genus elucidates a diverse pangenome and 15 lateral gene transfer events.</title>
        <authorList>
            <person name="Petersen C."/>
            <person name="Sorensen T."/>
            <person name="Nielsen M.R."/>
            <person name="Sondergaard T.E."/>
            <person name="Sorensen J.L."/>
            <person name="Fitzpatrick D.A."/>
            <person name="Frisvad J.C."/>
            <person name="Nielsen K.L."/>
        </authorList>
    </citation>
    <scope>NUCLEOTIDE SEQUENCE [LARGE SCALE GENOMIC DNA]</scope>
    <source>
        <strain evidence="3 4">IBT 35679</strain>
    </source>
</reference>
<evidence type="ECO:0000313" key="4">
    <source>
        <dbReference type="Proteomes" id="UP001220324"/>
    </source>
</evidence>
<evidence type="ECO:0000256" key="1">
    <source>
        <dbReference type="SAM" id="MobiDB-lite"/>
    </source>
</evidence>
<dbReference type="EMBL" id="JAQIZZ010000007">
    <property type="protein sequence ID" value="KAJ5533745.1"/>
    <property type="molecule type" value="Genomic_DNA"/>
</dbReference>
<evidence type="ECO:0000313" key="3">
    <source>
        <dbReference type="EMBL" id="KAJ5533745.1"/>
    </source>
</evidence>